<evidence type="ECO:0000313" key="1">
    <source>
        <dbReference type="EMBL" id="TMN21696.1"/>
    </source>
</evidence>
<dbReference type="Proteomes" id="UP000306980">
    <property type="component" value="Unassembled WGS sequence"/>
</dbReference>
<protein>
    <submittedName>
        <fullName evidence="1">Uncharacterized protein</fullName>
    </submittedName>
</protein>
<accession>A0A5S3QMI9</accession>
<reference evidence="1 2" key="1">
    <citation type="submission" date="2019-05" db="EMBL/GenBank/DDBJ databases">
        <title>Genomic analysis of Lentibacillus sp. NKC220-2.</title>
        <authorList>
            <person name="Oh Y.J."/>
        </authorList>
    </citation>
    <scope>NUCLEOTIDE SEQUENCE [LARGE SCALE GENOMIC DNA]</scope>
    <source>
        <strain evidence="1 2">NKC220-2</strain>
    </source>
</reference>
<gene>
    <name evidence="1" type="ORF">FFL34_05895</name>
</gene>
<comment type="caution">
    <text evidence="1">The sequence shown here is derived from an EMBL/GenBank/DDBJ whole genome shotgun (WGS) entry which is preliminary data.</text>
</comment>
<evidence type="ECO:0000313" key="2">
    <source>
        <dbReference type="Proteomes" id="UP000306980"/>
    </source>
</evidence>
<sequence length="128" mass="14885">MNVLKQENFVRCVLPGVPLPLGKTGDYLVHYFKENYNINIEYLDAAKTLSGYGARGGRIDQIFNVKEDSIDTFDRIKSEIGALYAKEVVRNKAHHVYMERVYLRYFKRIEDELLKTGEISDEDVYQTL</sequence>
<dbReference type="EMBL" id="VCIA01000001">
    <property type="protein sequence ID" value="TMN21696.1"/>
    <property type="molecule type" value="Genomic_DNA"/>
</dbReference>
<proteinExistence type="predicted"/>
<dbReference type="OrthoDB" id="2966834at2"/>
<dbReference type="RefSeq" id="WP_138602353.1">
    <property type="nucleotide sequence ID" value="NZ_VCIA01000001.1"/>
</dbReference>
<dbReference type="AlphaFoldDB" id="A0A5S3QMI9"/>
<name>A0A5S3QMI9_9BACI</name>
<organism evidence="1 2">
    <name type="scientific">Lentibacillus cibarius</name>
    <dbReference type="NCBI Taxonomy" id="2583219"/>
    <lineage>
        <taxon>Bacteria</taxon>
        <taxon>Bacillati</taxon>
        <taxon>Bacillota</taxon>
        <taxon>Bacilli</taxon>
        <taxon>Bacillales</taxon>
        <taxon>Bacillaceae</taxon>
        <taxon>Lentibacillus</taxon>
    </lineage>
</organism>